<name>A0A974NEM0_9GAMM</name>
<dbReference type="AlphaFoldDB" id="A0A974NEM0"/>
<proteinExistence type="inferred from homology"/>
<dbReference type="Pfam" id="PF01618">
    <property type="entry name" value="MotA_ExbB"/>
    <property type="match status" value="1"/>
</dbReference>
<dbReference type="GO" id="GO:0017038">
    <property type="term" value="P:protein import"/>
    <property type="evidence" value="ECO:0007669"/>
    <property type="project" value="TreeGrafter"/>
</dbReference>
<feature type="transmembrane region" description="Helical" evidence="8">
    <location>
        <begin position="6"/>
        <end position="27"/>
    </location>
</feature>
<dbReference type="RefSeq" id="WP_201091368.1">
    <property type="nucleotide sequence ID" value="NZ_CP067393.1"/>
</dbReference>
<evidence type="ECO:0000256" key="1">
    <source>
        <dbReference type="ARBA" id="ARBA00004651"/>
    </source>
</evidence>
<keyword evidence="11" id="KW-1185">Reference proteome</keyword>
<evidence type="ECO:0000256" key="8">
    <source>
        <dbReference type="SAM" id="Phobius"/>
    </source>
</evidence>
<comment type="similarity">
    <text evidence="6">Belongs to the exbB/tolQ family.</text>
</comment>
<accession>A0A974NEM0</accession>
<dbReference type="EMBL" id="CP067393">
    <property type="protein sequence ID" value="QQP85133.1"/>
    <property type="molecule type" value="Genomic_DNA"/>
</dbReference>
<keyword evidence="5 8" id="KW-0472">Membrane</keyword>
<reference evidence="10 11" key="1">
    <citation type="submission" date="2021-01" db="EMBL/GenBank/DDBJ databases">
        <title>Entomomonas sp. F2A isolated from a house cricket (Acheta domesticus).</title>
        <authorList>
            <person name="Spergser J."/>
            <person name="Busse H.-J."/>
        </authorList>
    </citation>
    <scope>NUCLEOTIDE SEQUENCE [LARGE SCALE GENOMIC DNA]</scope>
    <source>
        <strain evidence="10 11">F2A</strain>
    </source>
</reference>
<dbReference type="InterPro" id="IPR050790">
    <property type="entry name" value="ExbB/TolQ_transport"/>
</dbReference>
<gene>
    <name evidence="10" type="ORF">JHT90_12185</name>
</gene>
<dbReference type="Proteomes" id="UP000595278">
    <property type="component" value="Chromosome"/>
</dbReference>
<evidence type="ECO:0000256" key="3">
    <source>
        <dbReference type="ARBA" id="ARBA00022692"/>
    </source>
</evidence>
<protein>
    <submittedName>
        <fullName evidence="10">MotA/TolQ/ExbB proton channel family protein</fullName>
    </submittedName>
</protein>
<evidence type="ECO:0000313" key="11">
    <source>
        <dbReference type="Proteomes" id="UP000595278"/>
    </source>
</evidence>
<comment type="subcellular location">
    <subcellularLocation>
        <location evidence="1">Cell membrane</location>
        <topology evidence="1">Multi-pass membrane protein</topology>
    </subcellularLocation>
    <subcellularLocation>
        <location evidence="6">Membrane</location>
        <topology evidence="6">Multi-pass membrane protein</topology>
    </subcellularLocation>
</comment>
<keyword evidence="3 8" id="KW-0812">Transmembrane</keyword>
<evidence type="ECO:0000256" key="4">
    <source>
        <dbReference type="ARBA" id="ARBA00022989"/>
    </source>
</evidence>
<keyword evidence="4 8" id="KW-1133">Transmembrane helix</keyword>
<evidence type="ECO:0000259" key="9">
    <source>
        <dbReference type="Pfam" id="PF01618"/>
    </source>
</evidence>
<keyword evidence="6" id="KW-0653">Protein transport</keyword>
<evidence type="ECO:0000256" key="5">
    <source>
        <dbReference type="ARBA" id="ARBA00023136"/>
    </source>
</evidence>
<dbReference type="PANTHER" id="PTHR30625:SF11">
    <property type="entry name" value="MOTA_TOLQ_EXBB PROTON CHANNEL DOMAIN-CONTAINING PROTEIN"/>
    <property type="match status" value="1"/>
</dbReference>
<dbReference type="GO" id="GO:0005886">
    <property type="term" value="C:plasma membrane"/>
    <property type="evidence" value="ECO:0007669"/>
    <property type="project" value="UniProtKB-SubCell"/>
</dbReference>
<evidence type="ECO:0000256" key="6">
    <source>
        <dbReference type="RuleBase" id="RU004057"/>
    </source>
</evidence>
<feature type="transmembrane region" description="Helical" evidence="8">
    <location>
        <begin position="113"/>
        <end position="138"/>
    </location>
</feature>
<feature type="transmembrane region" description="Helical" evidence="8">
    <location>
        <begin position="150"/>
        <end position="171"/>
    </location>
</feature>
<evidence type="ECO:0000256" key="7">
    <source>
        <dbReference type="SAM" id="MobiDB-lite"/>
    </source>
</evidence>
<feature type="domain" description="MotA/TolQ/ExbB proton channel" evidence="9">
    <location>
        <begin position="67"/>
        <end position="187"/>
    </location>
</feature>
<keyword evidence="6" id="KW-0813">Transport</keyword>
<evidence type="ECO:0000313" key="10">
    <source>
        <dbReference type="EMBL" id="QQP85133.1"/>
    </source>
</evidence>
<dbReference type="InterPro" id="IPR002898">
    <property type="entry name" value="MotA_ExbB_proton_chnl"/>
</dbReference>
<feature type="region of interest" description="Disordered" evidence="7">
    <location>
        <begin position="207"/>
        <end position="235"/>
    </location>
</feature>
<sequence>MWELVKAGGIMMFPLILCSIVAMGIIIERLIVLRTTKVAPAPLMGKVWTWFKSGQIDHLRLEELRNDSPLGQILAAGLSTAHKGREQMKEAIEEAGGFVIHNLERYLNTLGTIAAITPLLGLLGTIFGLIEIFSAFLAGGAPDSSKLAGGIAMALVTTATGLIVAIPSVFFHRFLLRKVDELVVTMEQNVTRLVDAIDDSYNQRETTYAPDVKPTKKRKTTKTVSKAPVARGEST</sequence>
<keyword evidence="2" id="KW-1003">Cell membrane</keyword>
<dbReference type="PANTHER" id="PTHR30625">
    <property type="entry name" value="PROTEIN TOLQ"/>
    <property type="match status" value="1"/>
</dbReference>
<organism evidence="10 11">
    <name type="scientific">Entomomonas asaccharolytica</name>
    <dbReference type="NCBI Taxonomy" id="2785331"/>
    <lineage>
        <taxon>Bacteria</taxon>
        <taxon>Pseudomonadati</taxon>
        <taxon>Pseudomonadota</taxon>
        <taxon>Gammaproteobacteria</taxon>
        <taxon>Pseudomonadales</taxon>
        <taxon>Pseudomonadaceae</taxon>
        <taxon>Entomomonas</taxon>
    </lineage>
</organism>
<dbReference type="KEGG" id="eaz:JHT90_12185"/>
<evidence type="ECO:0000256" key="2">
    <source>
        <dbReference type="ARBA" id="ARBA00022475"/>
    </source>
</evidence>